<dbReference type="KEGG" id="saqt:GJV85_10705"/>
<keyword evidence="4" id="KW-1185">Reference proteome</keyword>
<accession>A0A975B1L2</accession>
<dbReference type="Proteomes" id="UP000671852">
    <property type="component" value="Chromosome"/>
</dbReference>
<sequence>MYTIEIDDPCSCFKKSGMDQTMTFENREDAHMRAKVLECRMNQEFCLTHYFTAVDLGEKILITKIVRPVDEDEDYDYEDVKKLIANSNVKIGFDDAEETPNGDKRGKTSTHS</sequence>
<organism evidence="2 4">
    <name type="scientific">Sulfurimonas aquatica</name>
    <dbReference type="NCBI Taxonomy" id="2672570"/>
    <lineage>
        <taxon>Bacteria</taxon>
        <taxon>Pseudomonadati</taxon>
        <taxon>Campylobacterota</taxon>
        <taxon>Epsilonproteobacteria</taxon>
        <taxon>Campylobacterales</taxon>
        <taxon>Sulfurimonadaceae</taxon>
        <taxon>Sulfurimonas</taxon>
    </lineage>
</organism>
<proteinExistence type="predicted"/>
<reference evidence="2" key="1">
    <citation type="submission" date="2019-11" db="EMBL/GenBank/DDBJ databases">
        <authorList>
            <person name="Kojima H."/>
        </authorList>
    </citation>
    <scope>NUCLEOTIDE SEQUENCE</scope>
    <source>
        <strain evidence="2">H1576</strain>
    </source>
</reference>
<evidence type="ECO:0000313" key="4">
    <source>
        <dbReference type="Proteomes" id="UP000671852"/>
    </source>
</evidence>
<dbReference type="EMBL" id="CP046072">
    <property type="protein sequence ID" value="QSZ42571.1"/>
    <property type="molecule type" value="Genomic_DNA"/>
</dbReference>
<dbReference type="KEGG" id="saqt:GJV85_10780"/>
<gene>
    <name evidence="2" type="ORF">GJV85_10705</name>
    <name evidence="3" type="ORF">GJV85_10780</name>
</gene>
<name>A0A975B1L2_9BACT</name>
<evidence type="ECO:0000256" key="1">
    <source>
        <dbReference type="SAM" id="MobiDB-lite"/>
    </source>
</evidence>
<evidence type="ECO:0000313" key="2">
    <source>
        <dbReference type="EMBL" id="QSZ42556.1"/>
    </source>
</evidence>
<evidence type="ECO:0000313" key="3">
    <source>
        <dbReference type="EMBL" id="QSZ42571.1"/>
    </source>
</evidence>
<dbReference type="AlphaFoldDB" id="A0A975B1L2"/>
<dbReference type="RefSeq" id="WP_207561372.1">
    <property type="nucleotide sequence ID" value="NZ_CP046072.1"/>
</dbReference>
<reference evidence="2" key="2">
    <citation type="submission" date="2021-04" db="EMBL/GenBank/DDBJ databases">
        <title>Isolation and characterization of a novel species of the genus Sulfurimonas.</title>
        <authorList>
            <person name="Fukui M."/>
        </authorList>
    </citation>
    <scope>NUCLEOTIDE SEQUENCE</scope>
    <source>
        <strain evidence="2">H1576</strain>
    </source>
</reference>
<protein>
    <submittedName>
        <fullName evidence="2">Uncharacterized protein</fullName>
    </submittedName>
</protein>
<dbReference type="EMBL" id="CP046072">
    <property type="protein sequence ID" value="QSZ42556.1"/>
    <property type="molecule type" value="Genomic_DNA"/>
</dbReference>
<feature type="region of interest" description="Disordered" evidence="1">
    <location>
        <begin position="93"/>
        <end position="112"/>
    </location>
</feature>